<feature type="compositionally biased region" description="Polar residues" evidence="1">
    <location>
        <begin position="234"/>
        <end position="244"/>
    </location>
</feature>
<protein>
    <submittedName>
        <fullName evidence="4">Uncharacterized protein</fullName>
    </submittedName>
</protein>
<gene>
    <name evidence="4" type="ORF">BO99DRAFT_117337</name>
</gene>
<evidence type="ECO:0000313" key="5">
    <source>
        <dbReference type="Proteomes" id="UP000249829"/>
    </source>
</evidence>
<organism evidence="4 5">
    <name type="scientific">Aspergillus violaceofuscus (strain CBS 115571)</name>
    <dbReference type="NCBI Taxonomy" id="1450538"/>
    <lineage>
        <taxon>Eukaryota</taxon>
        <taxon>Fungi</taxon>
        <taxon>Dikarya</taxon>
        <taxon>Ascomycota</taxon>
        <taxon>Pezizomycotina</taxon>
        <taxon>Eurotiomycetes</taxon>
        <taxon>Eurotiomycetidae</taxon>
        <taxon>Eurotiales</taxon>
        <taxon>Aspergillaceae</taxon>
        <taxon>Aspergillus</taxon>
    </lineage>
</organism>
<evidence type="ECO:0000256" key="3">
    <source>
        <dbReference type="SAM" id="SignalP"/>
    </source>
</evidence>
<feature type="transmembrane region" description="Helical" evidence="2">
    <location>
        <begin position="275"/>
        <end position="306"/>
    </location>
</feature>
<name>A0A2V5HUX8_ASPV1</name>
<keyword evidence="2" id="KW-1133">Transmembrane helix</keyword>
<sequence length="348" mass="38406">MLLRHLSVTGALCLSSCAAAAAVPYPYISSPRSASAHQINLPAVPCAFSDSSCNEALDPLAHLTIDFSTQNGVLLANKQPIFPASVPMQFSVDRKWDGNKQSVSVAYALDVRPLPSHPGAPVGDIYHLKLRLFDLHGRPVTDHAVAIGLVRDTADNLQITVIDPNSSREHGHGNKIWRMKEWKSKVESYVNNAKEAVTDCLKTTPFSHGQHEHEHEYEHDQARPYPHDSPAPAATQSSHETSAPTKYPPVFRTSHNGQFFWSGRERGVMRQIRAIIFPALLGVVAGGVACVIGFLLGRMIISVYFWAQDSRRPQIPVITVEDEEPLSEKEALMERYSDSDPEANLPHD</sequence>
<feature type="chain" id="PRO_5016066547" evidence="3">
    <location>
        <begin position="23"/>
        <end position="348"/>
    </location>
</feature>
<dbReference type="EMBL" id="KZ825128">
    <property type="protein sequence ID" value="PYI20070.1"/>
    <property type="molecule type" value="Genomic_DNA"/>
</dbReference>
<evidence type="ECO:0000256" key="2">
    <source>
        <dbReference type="SAM" id="Phobius"/>
    </source>
</evidence>
<keyword evidence="2" id="KW-0472">Membrane</keyword>
<feature type="signal peptide" evidence="3">
    <location>
        <begin position="1"/>
        <end position="22"/>
    </location>
</feature>
<dbReference type="PANTHER" id="PTHR40622">
    <property type="match status" value="1"/>
</dbReference>
<dbReference type="OMA" id="YANEHQV"/>
<dbReference type="AlphaFoldDB" id="A0A2V5HUX8"/>
<keyword evidence="3" id="KW-0732">Signal</keyword>
<feature type="compositionally biased region" description="Basic and acidic residues" evidence="1">
    <location>
        <begin position="209"/>
        <end position="226"/>
    </location>
</feature>
<keyword evidence="2" id="KW-0812">Transmembrane</keyword>
<evidence type="ECO:0000313" key="4">
    <source>
        <dbReference type="EMBL" id="PYI20070.1"/>
    </source>
</evidence>
<dbReference type="Proteomes" id="UP000249829">
    <property type="component" value="Unassembled WGS sequence"/>
</dbReference>
<reference evidence="4 5" key="1">
    <citation type="submission" date="2018-02" db="EMBL/GenBank/DDBJ databases">
        <title>The genomes of Aspergillus section Nigri reveals drivers in fungal speciation.</title>
        <authorList>
            <consortium name="DOE Joint Genome Institute"/>
            <person name="Vesth T.C."/>
            <person name="Nybo J."/>
            <person name="Theobald S."/>
            <person name="Brandl J."/>
            <person name="Frisvad J.C."/>
            <person name="Nielsen K.F."/>
            <person name="Lyhne E.K."/>
            <person name="Kogle M.E."/>
            <person name="Kuo A."/>
            <person name="Riley R."/>
            <person name="Clum A."/>
            <person name="Nolan M."/>
            <person name="Lipzen A."/>
            <person name="Salamov A."/>
            <person name="Henrissat B."/>
            <person name="Wiebenga A."/>
            <person name="De vries R.P."/>
            <person name="Grigoriev I.V."/>
            <person name="Mortensen U.H."/>
            <person name="Andersen M.R."/>
            <person name="Baker S.E."/>
        </authorList>
    </citation>
    <scope>NUCLEOTIDE SEQUENCE [LARGE SCALE GENOMIC DNA]</scope>
    <source>
        <strain evidence="4 5">CBS 115571</strain>
    </source>
</reference>
<keyword evidence="5" id="KW-1185">Reference proteome</keyword>
<evidence type="ECO:0000256" key="1">
    <source>
        <dbReference type="SAM" id="MobiDB-lite"/>
    </source>
</evidence>
<proteinExistence type="predicted"/>
<feature type="region of interest" description="Disordered" evidence="1">
    <location>
        <begin position="204"/>
        <end position="247"/>
    </location>
</feature>
<dbReference type="PANTHER" id="PTHR40622:SF1">
    <property type="match status" value="1"/>
</dbReference>
<dbReference type="STRING" id="1450538.A0A2V5HUX8"/>
<accession>A0A2V5HUX8</accession>